<protein>
    <submittedName>
        <fullName evidence="7">Signal peptide peptidase SppA</fullName>
    </submittedName>
</protein>
<dbReference type="InterPro" id="IPR002142">
    <property type="entry name" value="Peptidase_S49"/>
</dbReference>
<dbReference type="PANTHER" id="PTHR42987">
    <property type="entry name" value="PEPTIDASE S49"/>
    <property type="match status" value="1"/>
</dbReference>
<dbReference type="GO" id="GO:0008236">
    <property type="term" value="F:serine-type peptidase activity"/>
    <property type="evidence" value="ECO:0007669"/>
    <property type="project" value="UniProtKB-KW"/>
</dbReference>
<keyword evidence="5" id="KW-0812">Transmembrane</keyword>
<feature type="transmembrane region" description="Helical" evidence="5">
    <location>
        <begin position="6"/>
        <end position="31"/>
    </location>
</feature>
<evidence type="ECO:0000313" key="7">
    <source>
        <dbReference type="EMBL" id="MDA3732225.1"/>
    </source>
</evidence>
<organism evidence="7 8">
    <name type="scientific">Holtiella tumoricola</name>
    <dbReference type="NCBI Taxonomy" id="3018743"/>
    <lineage>
        <taxon>Bacteria</taxon>
        <taxon>Bacillati</taxon>
        <taxon>Bacillota</taxon>
        <taxon>Clostridia</taxon>
        <taxon>Lachnospirales</taxon>
        <taxon>Cellulosilyticaceae</taxon>
        <taxon>Holtiella</taxon>
    </lineage>
</organism>
<dbReference type="PANTHER" id="PTHR42987:SF4">
    <property type="entry name" value="PROTEASE SOHB-RELATED"/>
    <property type="match status" value="1"/>
</dbReference>
<dbReference type="Gene3D" id="3.90.226.10">
    <property type="entry name" value="2-enoyl-CoA Hydratase, Chain A, domain 1"/>
    <property type="match status" value="2"/>
</dbReference>
<keyword evidence="2" id="KW-0645">Protease</keyword>
<dbReference type="Proteomes" id="UP001169242">
    <property type="component" value="Unassembled WGS sequence"/>
</dbReference>
<comment type="similarity">
    <text evidence="1">Belongs to the peptidase S49 family.</text>
</comment>
<evidence type="ECO:0000259" key="6">
    <source>
        <dbReference type="Pfam" id="PF01343"/>
    </source>
</evidence>
<dbReference type="EMBL" id="JAQIFT010000046">
    <property type="protein sequence ID" value="MDA3732225.1"/>
    <property type="molecule type" value="Genomic_DNA"/>
</dbReference>
<evidence type="ECO:0000256" key="4">
    <source>
        <dbReference type="ARBA" id="ARBA00022825"/>
    </source>
</evidence>
<dbReference type="GO" id="GO:0006508">
    <property type="term" value="P:proteolysis"/>
    <property type="evidence" value="ECO:0007669"/>
    <property type="project" value="UniProtKB-KW"/>
</dbReference>
<dbReference type="InterPro" id="IPR047272">
    <property type="entry name" value="S49_SppA_C"/>
</dbReference>
<sequence>MQNRKVGLIIALSSCLACFLLFVILIVNLIVGIGRSSISHQSSSLLEDRIDVLSIEGVIGETTSSMFATSYYDHQFIINSLSTLIDDPSSKGLIVFIDSPGGSVYHTDEIYLKLLEYKSTGRPVYASFGSTAASGGYYIGCAADKIICNRNTLTGSIGVIMQNIIDISGLYEKLGIKVETITAGENKAMGSGYEPLTDEQRTILQSMLDETHAQFIEVVSEGRNLSLEEARKLADGRIYTAKQALENGLVDQLGTFEDTVTIMRESEDLMDLPLNYIEQAPLSFFDTLLLKLPNLTPKTELSAILELESNINKFGYYCISPLGNSSY</sequence>
<name>A0AA42DNQ3_9FIRM</name>
<keyword evidence="8" id="KW-1185">Reference proteome</keyword>
<dbReference type="CDD" id="cd07023">
    <property type="entry name" value="S49_Sppa_N_C"/>
    <property type="match status" value="1"/>
</dbReference>
<evidence type="ECO:0000256" key="3">
    <source>
        <dbReference type="ARBA" id="ARBA00022801"/>
    </source>
</evidence>
<dbReference type="AlphaFoldDB" id="A0AA42DNQ3"/>
<keyword evidence="5" id="KW-0472">Membrane</keyword>
<evidence type="ECO:0000313" key="8">
    <source>
        <dbReference type="Proteomes" id="UP001169242"/>
    </source>
</evidence>
<dbReference type="RefSeq" id="WP_271012467.1">
    <property type="nucleotide sequence ID" value="NZ_JAQIFT010000046.1"/>
</dbReference>
<evidence type="ECO:0000256" key="5">
    <source>
        <dbReference type="SAM" id="Phobius"/>
    </source>
</evidence>
<keyword evidence="5" id="KW-1133">Transmembrane helix</keyword>
<comment type="caution">
    <text evidence="7">The sequence shown here is derived from an EMBL/GenBank/DDBJ whole genome shotgun (WGS) entry which is preliminary data.</text>
</comment>
<keyword evidence="4" id="KW-0720">Serine protease</keyword>
<dbReference type="SUPFAM" id="SSF52096">
    <property type="entry name" value="ClpP/crotonase"/>
    <property type="match status" value="1"/>
</dbReference>
<dbReference type="Pfam" id="PF01343">
    <property type="entry name" value="Peptidase_S49"/>
    <property type="match status" value="1"/>
</dbReference>
<feature type="domain" description="Peptidase S49" evidence="6">
    <location>
        <begin position="118"/>
        <end position="268"/>
    </location>
</feature>
<evidence type="ECO:0000256" key="1">
    <source>
        <dbReference type="ARBA" id="ARBA00008683"/>
    </source>
</evidence>
<reference evidence="7" key="1">
    <citation type="journal article" date="2023" name="Int. J. Syst. Evol. Microbiol.">
        <title>&lt;i&gt;Holtiella tumoricola&lt;/i&gt; gen. nov. sp. nov., isolated from a human clinical sample.</title>
        <authorList>
            <person name="Allen-Vercoe E."/>
            <person name="Daigneault M.C."/>
            <person name="Vancuren S.J."/>
            <person name="Cochrane K."/>
            <person name="O'Neal L.L."/>
            <person name="Sankaranarayanan K."/>
            <person name="Lawson P.A."/>
        </authorList>
    </citation>
    <scope>NUCLEOTIDE SEQUENCE</scope>
    <source>
        <strain evidence="7">CC70A</strain>
    </source>
</reference>
<evidence type="ECO:0000256" key="2">
    <source>
        <dbReference type="ARBA" id="ARBA00022670"/>
    </source>
</evidence>
<dbReference type="InterPro" id="IPR029045">
    <property type="entry name" value="ClpP/crotonase-like_dom_sf"/>
</dbReference>
<gene>
    <name evidence="7" type="primary">sppA</name>
    <name evidence="7" type="ORF">PBV87_12090</name>
</gene>
<accession>A0AA42DNQ3</accession>
<keyword evidence="3" id="KW-0378">Hydrolase</keyword>
<dbReference type="InterPro" id="IPR004635">
    <property type="entry name" value="Pept_S49_SppA"/>
</dbReference>
<proteinExistence type="inferred from homology"/>
<dbReference type="NCBIfam" id="TIGR00706">
    <property type="entry name" value="SppA_dom"/>
    <property type="match status" value="1"/>
</dbReference>